<gene>
    <name evidence="7" type="ORF">X907_2607</name>
</gene>
<proteinExistence type="inferred from homology"/>
<dbReference type="Gene3D" id="3.90.1150.10">
    <property type="entry name" value="Aspartate Aminotransferase, domain 1"/>
    <property type="match status" value="1"/>
</dbReference>
<keyword evidence="8" id="KW-1185">Reference proteome</keyword>
<evidence type="ECO:0000256" key="6">
    <source>
        <dbReference type="RuleBase" id="RU000382"/>
    </source>
</evidence>
<keyword evidence="3 6" id="KW-0456">Lyase</keyword>
<dbReference type="Proteomes" id="UP000286954">
    <property type="component" value="Chromosome"/>
</dbReference>
<dbReference type="InterPro" id="IPR015422">
    <property type="entry name" value="PyrdxlP-dep_Trfase_small"/>
</dbReference>
<evidence type="ECO:0000256" key="1">
    <source>
        <dbReference type="ARBA" id="ARBA00001933"/>
    </source>
</evidence>
<dbReference type="SUPFAM" id="SSF53383">
    <property type="entry name" value="PLP-dependent transferases"/>
    <property type="match status" value="1"/>
</dbReference>
<accession>A0A3T0ECU6</accession>
<dbReference type="EMBL" id="CP018911">
    <property type="protein sequence ID" value="AZU05118.1"/>
    <property type="molecule type" value="Genomic_DNA"/>
</dbReference>
<evidence type="ECO:0000256" key="4">
    <source>
        <dbReference type="ARBA" id="ARBA00038302"/>
    </source>
</evidence>
<keyword evidence="2 5" id="KW-0663">Pyridoxal phosphate</keyword>
<evidence type="ECO:0000313" key="7">
    <source>
        <dbReference type="EMBL" id="AZU05118.1"/>
    </source>
</evidence>
<dbReference type="PANTHER" id="PTHR42735:SF6">
    <property type="entry name" value="SPHINGOSINE-1-PHOSPHATE LYASE 1"/>
    <property type="match status" value="1"/>
</dbReference>
<dbReference type="RefSeq" id="WP_127568631.1">
    <property type="nucleotide sequence ID" value="NZ_BMFB01000001.1"/>
</dbReference>
<dbReference type="KEGG" id="gak:X907_2607"/>
<dbReference type="InterPro" id="IPR015421">
    <property type="entry name" value="PyrdxlP-dep_Trfase_major"/>
</dbReference>
<protein>
    <submittedName>
        <fullName evidence="7">Pyridoxal-dependent decarboxylase</fullName>
    </submittedName>
</protein>
<dbReference type="GO" id="GO:0030170">
    <property type="term" value="F:pyridoxal phosphate binding"/>
    <property type="evidence" value="ECO:0007669"/>
    <property type="project" value="InterPro"/>
</dbReference>
<dbReference type="GO" id="GO:0019752">
    <property type="term" value="P:carboxylic acid metabolic process"/>
    <property type="evidence" value="ECO:0007669"/>
    <property type="project" value="InterPro"/>
</dbReference>
<comment type="cofactor">
    <cofactor evidence="1 5 6">
        <name>pyridoxal 5'-phosphate</name>
        <dbReference type="ChEBI" id="CHEBI:597326"/>
    </cofactor>
</comment>
<evidence type="ECO:0000256" key="5">
    <source>
        <dbReference type="PIRSR" id="PIRSR602129-50"/>
    </source>
</evidence>
<organism evidence="7 8">
    <name type="scientific">Glycocaulis alkaliphilus</name>
    <dbReference type="NCBI Taxonomy" id="1434191"/>
    <lineage>
        <taxon>Bacteria</taxon>
        <taxon>Pseudomonadati</taxon>
        <taxon>Pseudomonadota</taxon>
        <taxon>Alphaproteobacteria</taxon>
        <taxon>Maricaulales</taxon>
        <taxon>Maricaulaceae</taxon>
        <taxon>Glycocaulis</taxon>
    </lineage>
</organism>
<evidence type="ECO:0000313" key="8">
    <source>
        <dbReference type="Proteomes" id="UP000286954"/>
    </source>
</evidence>
<evidence type="ECO:0000256" key="3">
    <source>
        <dbReference type="ARBA" id="ARBA00023239"/>
    </source>
</evidence>
<dbReference type="OrthoDB" id="9803665at2"/>
<dbReference type="Pfam" id="PF00282">
    <property type="entry name" value="Pyridoxal_deC"/>
    <property type="match status" value="1"/>
</dbReference>
<dbReference type="Gene3D" id="3.40.640.10">
    <property type="entry name" value="Type I PLP-dependent aspartate aminotransferase-like (Major domain)"/>
    <property type="match status" value="1"/>
</dbReference>
<reference evidence="7 8" key="1">
    <citation type="submission" date="2016-12" db="EMBL/GenBank/DDBJ databases">
        <title>The genome of dimorphic prosthecate Glycocaulis alkaliphilus 6b-8t, isolated from crude oil dictates its adaptability in petroleum environments.</title>
        <authorList>
            <person name="Wu X.-L."/>
            <person name="Geng S."/>
        </authorList>
    </citation>
    <scope>NUCLEOTIDE SEQUENCE [LARGE SCALE GENOMIC DNA]</scope>
    <source>
        <strain evidence="7 8">6B-8</strain>
    </source>
</reference>
<dbReference type="Gene3D" id="6.10.140.2150">
    <property type="match status" value="1"/>
</dbReference>
<dbReference type="PANTHER" id="PTHR42735">
    <property type="match status" value="1"/>
</dbReference>
<comment type="similarity">
    <text evidence="4">Belongs to the group II decarboxylase family. Sphingosine-1-phosphate lyase subfamily.</text>
</comment>
<evidence type="ECO:0000256" key="2">
    <source>
        <dbReference type="ARBA" id="ARBA00022898"/>
    </source>
</evidence>
<dbReference type="GO" id="GO:0016830">
    <property type="term" value="F:carbon-carbon lyase activity"/>
    <property type="evidence" value="ECO:0007669"/>
    <property type="project" value="InterPro"/>
</dbReference>
<name>A0A3T0ECU6_9PROT</name>
<dbReference type="AlphaFoldDB" id="A0A3T0ECU6"/>
<dbReference type="InterPro" id="IPR002129">
    <property type="entry name" value="PyrdxlP-dep_de-COase"/>
</dbReference>
<sequence length="485" mass="51864">MTFPKKGRAADALLAELEARKANDVRWQEGRVFAYIYDAGAEAMDVVKKAYSAFLTENGIDPTSFPSALELERDVIAMALDLQNAPPGAKGSFTTGGTESILLSVKTARDHARATKPHITAPELVLPETAHPAFFKACAYFDVKPVITPVDPESFTALPGAMAKAITDQTIMLVGSAPSYAHGVIDPIAAIGQMALKAGVLFHVDCCVGGMYLPFIRKLGADVEAFDLSTPGVTQMSLDFHKWGYAAKGASSVLYANGELRKYQIFAWSGWTGYTIVNPTIQSGRSAGPIAGAWAALNFIGEDGYLRLARITQDASAKMCAAIREIEGLKLLGNPPGNLLAFAAEGFDIFALADAMKAKGWFLQAQFAHGPSPANLHVSVGPANAPHIDAMLDDLRAETARLRADPQYRVATPSEDEIAAITAMEPADLLDAMESMFTGGTGGMPDEMRPINTLMDAMPFEARDRILKEYINRLYAKPAGAAADT</sequence>
<dbReference type="InterPro" id="IPR050477">
    <property type="entry name" value="GrpII_AminoAcid_Decarb"/>
</dbReference>
<dbReference type="InterPro" id="IPR015424">
    <property type="entry name" value="PyrdxlP-dep_Trfase"/>
</dbReference>
<feature type="modified residue" description="N6-(pyridoxal phosphate)lysine" evidence="5">
    <location>
        <position position="242"/>
    </location>
</feature>